<organism evidence="1">
    <name type="scientific">Loa loa</name>
    <name type="common">Eye worm</name>
    <name type="synonym">Filaria loa</name>
    <dbReference type="NCBI Taxonomy" id="7209"/>
    <lineage>
        <taxon>Eukaryota</taxon>
        <taxon>Metazoa</taxon>
        <taxon>Ecdysozoa</taxon>
        <taxon>Nematoda</taxon>
        <taxon>Chromadorea</taxon>
        <taxon>Rhabditida</taxon>
        <taxon>Spirurina</taxon>
        <taxon>Spiruromorpha</taxon>
        <taxon>Filarioidea</taxon>
        <taxon>Onchocercidae</taxon>
        <taxon>Loa</taxon>
    </lineage>
</organism>
<dbReference type="OrthoDB" id="5785512at2759"/>
<accession>A0A1S0TG57</accession>
<dbReference type="KEGG" id="loa:LOAG_15432"/>
<name>A0A1S0TG57_LOALO</name>
<dbReference type="AlphaFoldDB" id="A0A1S0TG57"/>
<reference evidence="1" key="1">
    <citation type="submission" date="2012-04" db="EMBL/GenBank/DDBJ databases">
        <title>The Genome Sequence of Loa loa.</title>
        <authorList>
            <consortium name="The Broad Institute Genome Sequencing Platform"/>
            <consortium name="Broad Institute Genome Sequencing Center for Infectious Disease"/>
            <person name="Nutman T.B."/>
            <person name="Fink D.L."/>
            <person name="Russ C."/>
            <person name="Young S."/>
            <person name="Zeng Q."/>
            <person name="Gargeya S."/>
            <person name="Alvarado L."/>
            <person name="Berlin A."/>
            <person name="Chapman S.B."/>
            <person name="Chen Z."/>
            <person name="Freedman E."/>
            <person name="Gellesch M."/>
            <person name="Goldberg J."/>
            <person name="Griggs A."/>
            <person name="Gujja S."/>
            <person name="Heilman E.R."/>
            <person name="Heiman D."/>
            <person name="Howarth C."/>
            <person name="Mehta T."/>
            <person name="Neiman D."/>
            <person name="Pearson M."/>
            <person name="Roberts A."/>
            <person name="Saif S."/>
            <person name="Shea T."/>
            <person name="Shenoy N."/>
            <person name="Sisk P."/>
            <person name="Stolte C."/>
            <person name="Sykes S."/>
            <person name="White J."/>
            <person name="Yandava C."/>
            <person name="Haas B."/>
            <person name="Henn M.R."/>
            <person name="Nusbaum C."/>
            <person name="Birren B."/>
        </authorList>
    </citation>
    <scope>NUCLEOTIDE SEQUENCE [LARGE SCALE GENOMIC DNA]</scope>
</reference>
<proteinExistence type="predicted"/>
<dbReference type="GeneID" id="9952924"/>
<dbReference type="RefSeq" id="XP_020300949.1">
    <property type="nucleotide sequence ID" value="XM_020448937.1"/>
</dbReference>
<sequence>MHGIHKGTENGTTFQVECIDSKGEHHIADSWWIDGHRFNKTCLPSGRIEIVNCISKDGIRIPLNKEIIIDGTKHICETTADGRIRFASLPHHSTINNSNE</sequence>
<protein>
    <submittedName>
        <fullName evidence="1">Uncharacterized protein</fullName>
    </submittedName>
</protein>
<gene>
    <name evidence="1" type="ORF">LOAG_15432</name>
</gene>
<dbReference type="InParanoid" id="A0A1S0TG57"/>
<dbReference type="CTD" id="9952924"/>
<evidence type="ECO:0000313" key="1">
    <source>
        <dbReference type="EMBL" id="EFO13097.2"/>
    </source>
</evidence>
<dbReference type="EMBL" id="JH712326">
    <property type="protein sequence ID" value="EFO13097.2"/>
    <property type="molecule type" value="Genomic_DNA"/>
</dbReference>